<dbReference type="Pfam" id="PF13361">
    <property type="entry name" value="UvrD_C"/>
    <property type="match status" value="1"/>
</dbReference>
<protein>
    <recommendedName>
        <fullName evidence="7">DNA 3'-5' helicase</fullName>
        <ecNumber evidence="7">5.6.2.4</ecNumber>
    </recommendedName>
    <alternativeName>
        <fullName evidence="8">DNA 3'-5' helicase II</fullName>
    </alternativeName>
</protein>
<dbReference type="GO" id="GO:0000725">
    <property type="term" value="P:recombinational repair"/>
    <property type="evidence" value="ECO:0007669"/>
    <property type="project" value="TreeGrafter"/>
</dbReference>
<dbReference type="PROSITE" id="PS51217">
    <property type="entry name" value="UVRD_HELICASE_CTER"/>
    <property type="match status" value="1"/>
</dbReference>
<evidence type="ECO:0000256" key="7">
    <source>
        <dbReference type="ARBA" id="ARBA00034808"/>
    </source>
</evidence>
<evidence type="ECO:0000256" key="11">
    <source>
        <dbReference type="SAM" id="MobiDB-lite"/>
    </source>
</evidence>
<keyword evidence="15" id="KW-1185">Reference proteome</keyword>
<dbReference type="PANTHER" id="PTHR11070">
    <property type="entry name" value="UVRD / RECB / PCRA DNA HELICASE FAMILY MEMBER"/>
    <property type="match status" value="1"/>
</dbReference>
<dbReference type="AlphaFoldDB" id="A0A2N8KVJ0"/>
<evidence type="ECO:0000259" key="13">
    <source>
        <dbReference type="PROSITE" id="PS51217"/>
    </source>
</evidence>
<comment type="catalytic activity">
    <reaction evidence="9">
        <text>ATP + H2O = ADP + phosphate + H(+)</text>
        <dbReference type="Rhea" id="RHEA:13065"/>
        <dbReference type="ChEBI" id="CHEBI:15377"/>
        <dbReference type="ChEBI" id="CHEBI:15378"/>
        <dbReference type="ChEBI" id="CHEBI:30616"/>
        <dbReference type="ChEBI" id="CHEBI:43474"/>
        <dbReference type="ChEBI" id="CHEBI:456216"/>
        <dbReference type="EC" id="5.6.2.4"/>
    </reaction>
</comment>
<dbReference type="OrthoDB" id="9792687at2"/>
<dbReference type="InterPro" id="IPR027417">
    <property type="entry name" value="P-loop_NTPase"/>
</dbReference>
<comment type="catalytic activity">
    <reaction evidence="6">
        <text>Couples ATP hydrolysis with the unwinding of duplex DNA by translocating in the 3'-5' direction.</text>
        <dbReference type="EC" id="5.6.2.4"/>
    </reaction>
</comment>
<gene>
    <name evidence="14" type="ORF">C1O66_08035</name>
</gene>
<keyword evidence="3 10" id="KW-0347">Helicase</keyword>
<dbReference type="GO" id="GO:0003677">
    <property type="term" value="F:DNA binding"/>
    <property type="evidence" value="ECO:0007669"/>
    <property type="project" value="InterPro"/>
</dbReference>
<evidence type="ECO:0000256" key="8">
    <source>
        <dbReference type="ARBA" id="ARBA00034923"/>
    </source>
</evidence>
<reference evidence="14 15" key="1">
    <citation type="submission" date="2018-01" db="EMBL/GenBank/DDBJ databases">
        <title>Draft genome sequence of Paucibacter aquatile CR182 isolated from freshwater of the Nakdong River.</title>
        <authorList>
            <person name="Choi A."/>
            <person name="Chung E.J."/>
        </authorList>
    </citation>
    <scope>NUCLEOTIDE SEQUENCE [LARGE SCALE GENOMIC DNA]</scope>
    <source>
        <strain evidence="14 15">CR182</strain>
    </source>
</reference>
<dbReference type="GO" id="GO:0043138">
    <property type="term" value="F:3'-5' DNA helicase activity"/>
    <property type="evidence" value="ECO:0007669"/>
    <property type="project" value="UniProtKB-EC"/>
</dbReference>
<feature type="domain" description="UvrD-like helicase ATP-binding" evidence="12">
    <location>
        <begin position="76"/>
        <end position="382"/>
    </location>
</feature>
<dbReference type="PROSITE" id="PS51198">
    <property type="entry name" value="UVRD_HELICASE_ATP_BIND"/>
    <property type="match status" value="1"/>
</dbReference>
<name>A0A2N8KVJ0_9BURK</name>
<dbReference type="InterPro" id="IPR014017">
    <property type="entry name" value="DNA_helicase_UvrD-like_C"/>
</dbReference>
<feature type="compositionally biased region" description="Polar residues" evidence="11">
    <location>
        <begin position="26"/>
        <end position="42"/>
    </location>
</feature>
<feature type="compositionally biased region" description="Low complexity" evidence="11">
    <location>
        <begin position="1"/>
        <end position="18"/>
    </location>
</feature>
<dbReference type="EC" id="5.6.2.4" evidence="7"/>
<feature type="binding site" evidence="10">
    <location>
        <begin position="97"/>
        <end position="104"/>
    </location>
    <ligand>
        <name>ATP</name>
        <dbReference type="ChEBI" id="CHEBI:30616"/>
    </ligand>
</feature>
<evidence type="ECO:0000256" key="9">
    <source>
        <dbReference type="ARBA" id="ARBA00048988"/>
    </source>
</evidence>
<keyword evidence="4 10" id="KW-0067">ATP-binding</keyword>
<organism evidence="14 15">
    <name type="scientific">Kinneretia aquatilis</name>
    <dbReference type="NCBI Taxonomy" id="2070761"/>
    <lineage>
        <taxon>Bacteria</taxon>
        <taxon>Pseudomonadati</taxon>
        <taxon>Pseudomonadota</taxon>
        <taxon>Betaproteobacteria</taxon>
        <taxon>Burkholderiales</taxon>
        <taxon>Sphaerotilaceae</taxon>
        <taxon>Roseateles</taxon>
    </lineage>
</organism>
<keyword evidence="5" id="KW-0413">Isomerase</keyword>
<proteinExistence type="predicted"/>
<evidence type="ECO:0000256" key="6">
    <source>
        <dbReference type="ARBA" id="ARBA00034617"/>
    </source>
</evidence>
<evidence type="ECO:0000313" key="15">
    <source>
        <dbReference type="Proteomes" id="UP000235916"/>
    </source>
</evidence>
<dbReference type="InterPro" id="IPR000212">
    <property type="entry name" value="DNA_helicase_UvrD/REP"/>
</dbReference>
<evidence type="ECO:0000256" key="2">
    <source>
        <dbReference type="ARBA" id="ARBA00022801"/>
    </source>
</evidence>
<evidence type="ECO:0000259" key="12">
    <source>
        <dbReference type="PROSITE" id="PS51198"/>
    </source>
</evidence>
<evidence type="ECO:0000256" key="10">
    <source>
        <dbReference type="PROSITE-ProRule" id="PRU00560"/>
    </source>
</evidence>
<sequence length="717" mass="78464">MARSAPSSWPSSACTPSSRTCRRTMSARSVTSTESRPVSASDTGAAPGAEPPAHLANPAEAPITEQPEALFVPEHFAPTEEQQRIQATRARHVLIEANAGAAKTTSLALRIAQALMRGADPAMILALTYTAPAVLALRAQLRWVGLPAELVDAIRVQSFEAFSLEVLECIEGGRPLSLQRLEQVKPYLLRAVERAQTLPGERHPEELSVDGSPAALAEGLLQTFAVLKGRMLIEQLDEDEAMSPALAEDLGFDYLSLRVRSAYEFIRRGGHPDRPEFRCEGDACYDLARALLRDEIPREGSPLAQGLALIVVDEMHDTNRAMFTVLKAVLEANRRAAFVGVGDRDQVIHSQAGAEAAFMHQSFEQEIGRPVRLPLTASHRFGPELALMAGRLAHNKAYAAAAHCATEIELLPCESARVMAQQVARLAQAHLRQAERHELRILLRRPAQSILLERELLKLGVDYRVDGFESFLRRPEVLLVRALHAFARDDFSSFASRPLREQTLAALMLFAGALIESPELRHLDAVTAQRRAIADAASHIDGMRPFIEGQVLRNASPRALARLRAALAVLKAEDLQVFGEGFVRALDPSGLAASVLVRKEDIQQVRDNIAQLVQMIVAEGEGLEQAFRLLHLLEAGQARMRADPRVSLSSIEAAKGLEFDHVLIPHLSRGEFVGEVSAAENRNLLYVAMTRARQRLSLAYNPASPSRFLIEAGVLSA</sequence>
<dbReference type="PANTHER" id="PTHR11070:SF2">
    <property type="entry name" value="ATP-DEPENDENT DNA HELICASE SRS2"/>
    <property type="match status" value="1"/>
</dbReference>
<dbReference type="Gene3D" id="1.10.486.10">
    <property type="entry name" value="PCRA, domain 4"/>
    <property type="match status" value="1"/>
</dbReference>
<feature type="domain" description="UvrD-like helicase C-terminal" evidence="13">
    <location>
        <begin position="364"/>
        <end position="656"/>
    </location>
</feature>
<evidence type="ECO:0000313" key="14">
    <source>
        <dbReference type="EMBL" id="PND37479.1"/>
    </source>
</evidence>
<dbReference type="Gene3D" id="3.40.50.300">
    <property type="entry name" value="P-loop containing nucleotide triphosphate hydrolases"/>
    <property type="match status" value="2"/>
</dbReference>
<dbReference type="GO" id="GO:0016887">
    <property type="term" value="F:ATP hydrolysis activity"/>
    <property type="evidence" value="ECO:0007669"/>
    <property type="project" value="RHEA"/>
</dbReference>
<evidence type="ECO:0000256" key="3">
    <source>
        <dbReference type="ARBA" id="ARBA00022806"/>
    </source>
</evidence>
<feature type="region of interest" description="Disordered" evidence="11">
    <location>
        <begin position="1"/>
        <end position="57"/>
    </location>
</feature>
<dbReference type="GO" id="GO:0005524">
    <property type="term" value="F:ATP binding"/>
    <property type="evidence" value="ECO:0007669"/>
    <property type="project" value="UniProtKB-UniRule"/>
</dbReference>
<dbReference type="SUPFAM" id="SSF52540">
    <property type="entry name" value="P-loop containing nucleoside triphosphate hydrolases"/>
    <property type="match status" value="1"/>
</dbReference>
<dbReference type="Pfam" id="PF13245">
    <property type="entry name" value="AAA_19"/>
    <property type="match status" value="1"/>
</dbReference>
<dbReference type="EMBL" id="POSP01000003">
    <property type="protein sequence ID" value="PND37479.1"/>
    <property type="molecule type" value="Genomic_DNA"/>
</dbReference>
<comment type="caution">
    <text evidence="14">The sequence shown here is derived from an EMBL/GenBank/DDBJ whole genome shotgun (WGS) entry which is preliminary data.</text>
</comment>
<dbReference type="InterPro" id="IPR014016">
    <property type="entry name" value="UvrD-like_ATP-bd"/>
</dbReference>
<accession>A0A2N8KVJ0</accession>
<evidence type="ECO:0000256" key="1">
    <source>
        <dbReference type="ARBA" id="ARBA00022741"/>
    </source>
</evidence>
<keyword evidence="2 10" id="KW-0378">Hydrolase</keyword>
<keyword evidence="1 10" id="KW-0547">Nucleotide-binding</keyword>
<evidence type="ECO:0000256" key="4">
    <source>
        <dbReference type="ARBA" id="ARBA00022840"/>
    </source>
</evidence>
<dbReference type="Proteomes" id="UP000235916">
    <property type="component" value="Unassembled WGS sequence"/>
</dbReference>
<evidence type="ECO:0000256" key="5">
    <source>
        <dbReference type="ARBA" id="ARBA00023235"/>
    </source>
</evidence>